<name>A0ACC2KAB6_PERAE</name>
<sequence>MSKSSTLEPNTASPGRKVLEKFMEEFEIGSRLITLETGKIASFANGAIVMGMEVTMVLSTIVGRWSSRCLASYINSNPQKQRMDGGHEQRKSSFSFSMKSKI</sequence>
<dbReference type="EMBL" id="CM056812">
    <property type="protein sequence ID" value="KAJ8618003.1"/>
    <property type="molecule type" value="Genomic_DNA"/>
</dbReference>
<gene>
    <name evidence="1" type="ORF">MRB53_014189</name>
</gene>
<dbReference type="Proteomes" id="UP001234297">
    <property type="component" value="Chromosome 4"/>
</dbReference>
<comment type="caution">
    <text evidence="1">The sequence shown here is derived from an EMBL/GenBank/DDBJ whole genome shotgun (WGS) entry which is preliminary data.</text>
</comment>
<protein>
    <submittedName>
        <fullName evidence="1">Uncharacterized protein</fullName>
    </submittedName>
</protein>
<proteinExistence type="predicted"/>
<keyword evidence="2" id="KW-1185">Reference proteome</keyword>
<evidence type="ECO:0000313" key="2">
    <source>
        <dbReference type="Proteomes" id="UP001234297"/>
    </source>
</evidence>
<reference evidence="1 2" key="1">
    <citation type="journal article" date="2022" name="Hortic Res">
        <title>A haplotype resolved chromosomal level avocado genome allows analysis of novel avocado genes.</title>
        <authorList>
            <person name="Nath O."/>
            <person name="Fletcher S.J."/>
            <person name="Hayward A."/>
            <person name="Shaw L.M."/>
            <person name="Masouleh A.K."/>
            <person name="Furtado A."/>
            <person name="Henry R.J."/>
            <person name="Mitter N."/>
        </authorList>
    </citation>
    <scope>NUCLEOTIDE SEQUENCE [LARGE SCALE GENOMIC DNA]</scope>
    <source>
        <strain evidence="2">cv. Hass</strain>
    </source>
</reference>
<organism evidence="1 2">
    <name type="scientific">Persea americana</name>
    <name type="common">Avocado</name>
    <dbReference type="NCBI Taxonomy" id="3435"/>
    <lineage>
        <taxon>Eukaryota</taxon>
        <taxon>Viridiplantae</taxon>
        <taxon>Streptophyta</taxon>
        <taxon>Embryophyta</taxon>
        <taxon>Tracheophyta</taxon>
        <taxon>Spermatophyta</taxon>
        <taxon>Magnoliopsida</taxon>
        <taxon>Magnoliidae</taxon>
        <taxon>Laurales</taxon>
        <taxon>Lauraceae</taxon>
        <taxon>Persea</taxon>
    </lineage>
</organism>
<accession>A0ACC2KAB6</accession>
<evidence type="ECO:0000313" key="1">
    <source>
        <dbReference type="EMBL" id="KAJ8618003.1"/>
    </source>
</evidence>